<evidence type="ECO:0000313" key="2">
    <source>
        <dbReference type="Proteomes" id="UP000249061"/>
    </source>
</evidence>
<dbReference type="EMBL" id="QFQP01000014">
    <property type="protein sequence ID" value="PZR11479.1"/>
    <property type="molecule type" value="Genomic_DNA"/>
</dbReference>
<dbReference type="AlphaFoldDB" id="A0A2W5T7F5"/>
<dbReference type="InterPro" id="IPR029063">
    <property type="entry name" value="SAM-dependent_MTases_sf"/>
</dbReference>
<name>A0A2W5T7F5_9BACT</name>
<dbReference type="SUPFAM" id="SSF53335">
    <property type="entry name" value="S-adenosyl-L-methionine-dependent methyltransferases"/>
    <property type="match status" value="1"/>
</dbReference>
<gene>
    <name evidence="1" type="ORF">DI536_17795</name>
</gene>
<proteinExistence type="predicted"/>
<accession>A0A2W5T7F5</accession>
<organism evidence="1 2">
    <name type="scientific">Archangium gephyra</name>
    <dbReference type="NCBI Taxonomy" id="48"/>
    <lineage>
        <taxon>Bacteria</taxon>
        <taxon>Pseudomonadati</taxon>
        <taxon>Myxococcota</taxon>
        <taxon>Myxococcia</taxon>
        <taxon>Myxococcales</taxon>
        <taxon>Cystobacterineae</taxon>
        <taxon>Archangiaceae</taxon>
        <taxon>Archangium</taxon>
    </lineage>
</organism>
<sequence>MPLPRLQLFEFNDARWAPSIVRDTLVDSLSRAIRWGGLLDGIVAPLRECLRRAETNAVLDLCAGAGGPAAVLSSALPDVDFLLSDLYPQVDAWKSAGLRFISEPIDATNIPPSLGEDRVRLLVNALHHFPPPLARDVLRGLCAGNSPGVFIAEGLVRNPLSFAAMGPVGLASLLSTPILAPKRRLLATALLPASLAASVWDGTVSALRIHTPSELYAMVAELPGWEWSWGEYQHSAGLGRGTWFRGTRR</sequence>
<comment type="caution">
    <text evidence="1">The sequence shown here is derived from an EMBL/GenBank/DDBJ whole genome shotgun (WGS) entry which is preliminary data.</text>
</comment>
<evidence type="ECO:0000313" key="1">
    <source>
        <dbReference type="EMBL" id="PZR11479.1"/>
    </source>
</evidence>
<protein>
    <recommendedName>
        <fullName evidence="3">Class I SAM-dependent methyltransferase</fullName>
    </recommendedName>
</protein>
<evidence type="ECO:0008006" key="3">
    <source>
        <dbReference type="Google" id="ProtNLM"/>
    </source>
</evidence>
<reference evidence="1 2" key="1">
    <citation type="submission" date="2017-08" db="EMBL/GenBank/DDBJ databases">
        <title>Infants hospitalized years apart are colonized by the same room-sourced microbial strains.</title>
        <authorList>
            <person name="Brooks B."/>
            <person name="Olm M.R."/>
            <person name="Firek B.A."/>
            <person name="Baker R."/>
            <person name="Thomas B.C."/>
            <person name="Morowitz M.J."/>
            <person name="Banfield J.F."/>
        </authorList>
    </citation>
    <scope>NUCLEOTIDE SEQUENCE [LARGE SCALE GENOMIC DNA]</scope>
    <source>
        <strain evidence="1">S2_003_000_R2_14</strain>
    </source>
</reference>
<dbReference type="Gene3D" id="3.40.50.150">
    <property type="entry name" value="Vaccinia Virus protein VP39"/>
    <property type="match status" value="1"/>
</dbReference>
<dbReference type="Proteomes" id="UP000249061">
    <property type="component" value="Unassembled WGS sequence"/>
</dbReference>